<dbReference type="EC" id="1.-.-.-" evidence="1"/>
<sequence length="245" mass="26352">MNRREALWSLGALAAGTTTVLAGKSSAAELSGFPAQTAQSADHLTTPVRRGGAMQVLTNETDRKTVTAVFDRLIPADDNGPSASDAGCVDFLDAQLAGDYGSGKALYLQGPLRPENEEMLMGSPQFLTSPRERYETGLKALEAYAQANDNAAFHALSPDRIDEILSGLEAGEIDLGDDVNGQAFFELMLQNAREGYLADPIYGGNKDMAGWKMIGFPGARYDYRPYIDRHNEDLGLTTVSLIPSN</sequence>
<reference evidence="1 2" key="1">
    <citation type="submission" date="2024-06" db="EMBL/GenBank/DDBJ databases">
        <title>Thioclava kandeliae sp. nov. from a rhizosphere soil sample of Kandelia candel in a mangrove.</title>
        <authorList>
            <person name="Mu T."/>
        </authorList>
    </citation>
    <scope>NUCLEOTIDE SEQUENCE [LARGE SCALE GENOMIC DNA]</scope>
    <source>
        <strain evidence="1 2">CPCC 100088</strain>
    </source>
</reference>
<name>A0ABV1SKT8_9RHOB</name>
<keyword evidence="2" id="KW-1185">Reference proteome</keyword>
<evidence type="ECO:0000313" key="2">
    <source>
        <dbReference type="Proteomes" id="UP001438953"/>
    </source>
</evidence>
<dbReference type="Proteomes" id="UP001438953">
    <property type="component" value="Unassembled WGS sequence"/>
</dbReference>
<dbReference type="RefSeq" id="WP_339115247.1">
    <property type="nucleotide sequence ID" value="NZ_JAYWLC010000020.1"/>
</dbReference>
<gene>
    <name evidence="1" type="ORF">VSX56_17255</name>
</gene>
<dbReference type="InterPro" id="IPR027056">
    <property type="entry name" value="Gluconate_2DH_su3"/>
</dbReference>
<accession>A0ABV1SKT8</accession>
<keyword evidence="1" id="KW-0560">Oxidoreductase</keyword>
<proteinExistence type="predicted"/>
<comment type="caution">
    <text evidence="1">The sequence shown here is derived from an EMBL/GenBank/DDBJ whole genome shotgun (WGS) entry which is preliminary data.</text>
</comment>
<dbReference type="Pfam" id="PF13618">
    <property type="entry name" value="Gluconate_2-dh3"/>
    <property type="match status" value="1"/>
</dbReference>
<evidence type="ECO:0000313" key="1">
    <source>
        <dbReference type="EMBL" id="MER5173516.1"/>
    </source>
</evidence>
<dbReference type="EMBL" id="JAYWLC010000020">
    <property type="protein sequence ID" value="MER5173516.1"/>
    <property type="molecule type" value="Genomic_DNA"/>
</dbReference>
<organism evidence="1 2">
    <name type="scientific">Thioclava kandeliae</name>
    <dbReference type="NCBI Taxonomy" id="3070818"/>
    <lineage>
        <taxon>Bacteria</taxon>
        <taxon>Pseudomonadati</taxon>
        <taxon>Pseudomonadota</taxon>
        <taxon>Alphaproteobacteria</taxon>
        <taxon>Rhodobacterales</taxon>
        <taxon>Paracoccaceae</taxon>
        <taxon>Thioclava</taxon>
    </lineage>
</organism>
<dbReference type="GO" id="GO:0016491">
    <property type="term" value="F:oxidoreductase activity"/>
    <property type="evidence" value="ECO:0007669"/>
    <property type="project" value="UniProtKB-KW"/>
</dbReference>
<protein>
    <submittedName>
        <fullName evidence="1">Gluconate 2-dehydrogenase subunit 3 family protein</fullName>
        <ecNumber evidence="1">1.-.-.-</ecNumber>
    </submittedName>
</protein>